<dbReference type="Gene3D" id="1.25.40.10">
    <property type="entry name" value="Tetratricopeptide repeat domain"/>
    <property type="match status" value="1"/>
</dbReference>
<organism evidence="1 2">
    <name type="scientific">Roseospira marina</name>
    <dbReference type="NCBI Taxonomy" id="140057"/>
    <lineage>
        <taxon>Bacteria</taxon>
        <taxon>Pseudomonadati</taxon>
        <taxon>Pseudomonadota</taxon>
        <taxon>Alphaproteobacteria</taxon>
        <taxon>Rhodospirillales</taxon>
        <taxon>Rhodospirillaceae</taxon>
        <taxon>Roseospira</taxon>
    </lineage>
</organism>
<keyword evidence="2" id="KW-1185">Reference proteome</keyword>
<dbReference type="InterPro" id="IPR011990">
    <property type="entry name" value="TPR-like_helical_dom_sf"/>
</dbReference>
<sequence length="132" mass="14504">MSCTEPYAYVREYIESEPMAFNTWVTHAKALATEQAGCNDAIALLLLEAADNGNADALRYMAELADPLVEHDDRIMFTEPDPLNALRYYSNAAAAGDTEADAARTRLLNHLRQQAAQGDTQARTVLETLGIE</sequence>
<comment type="caution">
    <text evidence="1">The sequence shown here is derived from an EMBL/GenBank/DDBJ whole genome shotgun (WGS) entry which is preliminary data.</text>
</comment>
<reference evidence="1 2" key="1">
    <citation type="submission" date="2019-09" db="EMBL/GenBank/DDBJ databases">
        <title>Genome sequence of Roseospira marina, one of the more divergent members of the non-sulfur purple photosynthetic bacterial family, the Rhodospirillaceae.</title>
        <authorList>
            <person name="Meyer T."/>
            <person name="Kyndt J."/>
        </authorList>
    </citation>
    <scope>NUCLEOTIDE SEQUENCE [LARGE SCALE GENOMIC DNA]</scope>
    <source>
        <strain evidence="1 2">DSM 15113</strain>
    </source>
</reference>
<dbReference type="AlphaFoldDB" id="A0A5M6I6M7"/>
<gene>
    <name evidence="1" type="ORF">F1188_18425</name>
</gene>
<accession>A0A5M6I6M7</accession>
<name>A0A5M6I6M7_9PROT</name>
<proteinExistence type="predicted"/>
<dbReference type="EMBL" id="VWPJ01000027">
    <property type="protein sequence ID" value="KAA5603911.1"/>
    <property type="molecule type" value="Genomic_DNA"/>
</dbReference>
<evidence type="ECO:0000313" key="2">
    <source>
        <dbReference type="Proteomes" id="UP000324065"/>
    </source>
</evidence>
<evidence type="ECO:0008006" key="3">
    <source>
        <dbReference type="Google" id="ProtNLM"/>
    </source>
</evidence>
<dbReference type="Proteomes" id="UP000324065">
    <property type="component" value="Unassembled WGS sequence"/>
</dbReference>
<evidence type="ECO:0000313" key="1">
    <source>
        <dbReference type="EMBL" id="KAA5603911.1"/>
    </source>
</evidence>
<protein>
    <recommendedName>
        <fullName evidence="3">Sel1 repeat family protein</fullName>
    </recommendedName>
</protein>